<evidence type="ECO:0000256" key="9">
    <source>
        <dbReference type="SAM" id="Phobius"/>
    </source>
</evidence>
<keyword evidence="3" id="KW-0813">Transport</keyword>
<dbReference type="InterPro" id="IPR001851">
    <property type="entry name" value="ABC_transp_permease"/>
</dbReference>
<keyword evidence="6 9" id="KW-0812">Transmembrane</keyword>
<feature type="transmembrane region" description="Helical" evidence="9">
    <location>
        <begin position="220"/>
        <end position="239"/>
    </location>
</feature>
<evidence type="ECO:0000313" key="11">
    <source>
        <dbReference type="Proteomes" id="UP000030351"/>
    </source>
</evidence>
<feature type="transmembrane region" description="Helical" evidence="9">
    <location>
        <begin position="168"/>
        <end position="191"/>
    </location>
</feature>
<comment type="similarity">
    <text evidence="2">Belongs to the binding-protein-dependent transport system permease family. AraH/RbsC subfamily.</text>
</comment>
<dbReference type="GO" id="GO:0022857">
    <property type="term" value="F:transmembrane transporter activity"/>
    <property type="evidence" value="ECO:0007669"/>
    <property type="project" value="InterPro"/>
</dbReference>
<keyword evidence="5" id="KW-0997">Cell inner membrane</keyword>
<dbReference type="PANTHER" id="PTHR32196">
    <property type="entry name" value="ABC TRANSPORTER PERMEASE PROTEIN YPHD-RELATED-RELATED"/>
    <property type="match status" value="1"/>
</dbReference>
<reference evidence="10 11" key="1">
    <citation type="submission" date="2014-10" db="EMBL/GenBank/DDBJ databases">
        <title>Genome sequence of Erwinia typographi M043b.</title>
        <authorList>
            <person name="Chan K.-G."/>
            <person name="Tan W.-S."/>
        </authorList>
    </citation>
    <scope>NUCLEOTIDE SEQUENCE [LARGE SCALE GENOMIC DNA]</scope>
    <source>
        <strain evidence="10 11">M043b</strain>
    </source>
</reference>
<feature type="transmembrane region" description="Helical" evidence="9">
    <location>
        <begin position="53"/>
        <end position="71"/>
    </location>
</feature>
<name>A0A0A3ZU19_9GAMM</name>
<feature type="transmembrane region" description="Helical" evidence="9">
    <location>
        <begin position="104"/>
        <end position="123"/>
    </location>
</feature>
<dbReference type="EMBL" id="JRUQ01000057">
    <property type="protein sequence ID" value="KGT89138.1"/>
    <property type="molecule type" value="Genomic_DNA"/>
</dbReference>
<keyword evidence="7 9" id="KW-1133">Transmembrane helix</keyword>
<evidence type="ECO:0000256" key="5">
    <source>
        <dbReference type="ARBA" id="ARBA00022519"/>
    </source>
</evidence>
<feature type="transmembrane region" description="Helical" evidence="9">
    <location>
        <begin position="245"/>
        <end position="264"/>
    </location>
</feature>
<dbReference type="PANTHER" id="PTHR32196:SF21">
    <property type="entry name" value="ABC TRANSPORTER PERMEASE PROTEIN YPHD-RELATED"/>
    <property type="match status" value="1"/>
</dbReference>
<keyword evidence="11" id="KW-1185">Reference proteome</keyword>
<evidence type="ECO:0000256" key="1">
    <source>
        <dbReference type="ARBA" id="ARBA00004429"/>
    </source>
</evidence>
<evidence type="ECO:0000256" key="4">
    <source>
        <dbReference type="ARBA" id="ARBA00022475"/>
    </source>
</evidence>
<organism evidence="10 11">
    <name type="scientific">Erwinia typographi</name>
    <dbReference type="NCBI Taxonomy" id="371042"/>
    <lineage>
        <taxon>Bacteria</taxon>
        <taxon>Pseudomonadati</taxon>
        <taxon>Pseudomonadota</taxon>
        <taxon>Gammaproteobacteria</taxon>
        <taxon>Enterobacterales</taxon>
        <taxon>Erwiniaceae</taxon>
        <taxon>Erwinia</taxon>
    </lineage>
</organism>
<keyword evidence="4" id="KW-1003">Cell membrane</keyword>
<dbReference type="STRING" id="371042.NG99_20120"/>
<evidence type="ECO:0000256" key="6">
    <source>
        <dbReference type="ARBA" id="ARBA00022692"/>
    </source>
</evidence>
<evidence type="ECO:0000256" key="8">
    <source>
        <dbReference type="ARBA" id="ARBA00023136"/>
    </source>
</evidence>
<dbReference type="Pfam" id="PF02653">
    <property type="entry name" value="BPD_transp_2"/>
    <property type="match status" value="1"/>
</dbReference>
<keyword evidence="8 9" id="KW-0472">Membrane</keyword>
<protein>
    <submittedName>
        <fullName evidence="10">Sugar ABC transporter permease</fullName>
    </submittedName>
</protein>
<feature type="transmembrane region" description="Helical" evidence="9">
    <location>
        <begin position="276"/>
        <end position="295"/>
    </location>
</feature>
<sequence>MSSLSVNNTTRKNKFDAGEFFRRYGTTLIFLILVACAASLSSSFFSERNIMNVLRQVSGTGIMAVGMLLVIMTRGIDLSVGSIAALGSVMSAIVVSQYSAGASIGIVLLVGAVCGIVSGFLVAYLRLQPFVMTLAMMAVARGIALIVSNGQPIMMGEQGGAITSFGTTAWFGVPLPVVLMLAIFAVAAILLNLTRFGRLVKAIGSNEEAVHLSGIPVARYVLAVYAISGALAALAGVIITSRSGVGSATVGVGAELDVIAAVVIGGASLAGGRGGVFNTLLGVLVFGVIGNIMNLINVPGYHQQVCMGVIIVIAMLLQKGTGWLKR</sequence>
<evidence type="ECO:0000313" key="10">
    <source>
        <dbReference type="EMBL" id="KGT89138.1"/>
    </source>
</evidence>
<feature type="transmembrane region" description="Helical" evidence="9">
    <location>
        <begin position="130"/>
        <end position="148"/>
    </location>
</feature>
<evidence type="ECO:0000256" key="3">
    <source>
        <dbReference type="ARBA" id="ARBA00022448"/>
    </source>
</evidence>
<comment type="subcellular location">
    <subcellularLocation>
        <location evidence="1">Cell inner membrane</location>
        <topology evidence="1">Multi-pass membrane protein</topology>
    </subcellularLocation>
</comment>
<feature type="transmembrane region" description="Helical" evidence="9">
    <location>
        <begin position="301"/>
        <end position="317"/>
    </location>
</feature>
<dbReference type="OrthoDB" id="8843934at2"/>
<comment type="caution">
    <text evidence="10">The sequence shown here is derived from an EMBL/GenBank/DDBJ whole genome shotgun (WGS) entry which is preliminary data.</text>
</comment>
<feature type="transmembrane region" description="Helical" evidence="9">
    <location>
        <begin position="21"/>
        <end position="41"/>
    </location>
</feature>
<dbReference type="AlphaFoldDB" id="A0A0A3ZU19"/>
<dbReference type="eggNOG" id="COG1172">
    <property type="taxonomic scope" value="Bacteria"/>
</dbReference>
<proteinExistence type="inferred from homology"/>
<dbReference type="Proteomes" id="UP000030351">
    <property type="component" value="Unassembled WGS sequence"/>
</dbReference>
<evidence type="ECO:0000256" key="7">
    <source>
        <dbReference type="ARBA" id="ARBA00022989"/>
    </source>
</evidence>
<evidence type="ECO:0000256" key="2">
    <source>
        <dbReference type="ARBA" id="ARBA00007942"/>
    </source>
</evidence>
<dbReference type="GO" id="GO:0005886">
    <property type="term" value="C:plasma membrane"/>
    <property type="evidence" value="ECO:0007669"/>
    <property type="project" value="UniProtKB-SubCell"/>
</dbReference>
<gene>
    <name evidence="10" type="ORF">NG99_20120</name>
</gene>
<accession>A0A0A3ZU19</accession>
<dbReference type="RefSeq" id="WP_034896900.1">
    <property type="nucleotide sequence ID" value="NZ_JRUQ01000057.1"/>
</dbReference>
<dbReference type="CDD" id="cd06579">
    <property type="entry name" value="TM_PBP1_transp_AraH_like"/>
    <property type="match status" value="1"/>
</dbReference>
<feature type="transmembrane region" description="Helical" evidence="9">
    <location>
        <begin position="78"/>
        <end position="98"/>
    </location>
</feature>